<feature type="region of interest" description="Disordered" evidence="4">
    <location>
        <begin position="1"/>
        <end position="27"/>
    </location>
</feature>
<dbReference type="PROSITE" id="PS01117">
    <property type="entry name" value="HTH_MARR_1"/>
    <property type="match status" value="1"/>
</dbReference>
<dbReference type="PANTHER" id="PTHR33164">
    <property type="entry name" value="TRANSCRIPTIONAL REGULATOR, MARR FAMILY"/>
    <property type="match status" value="1"/>
</dbReference>
<dbReference type="InterPro" id="IPR036390">
    <property type="entry name" value="WH_DNA-bd_sf"/>
</dbReference>
<sequence length="239" mass="26416">MDSTQRDRNTELTLPAETPNIGVSENPFDASSAIEQHILIGLEKIGLALKSQSWQDAGQQGLTPTQGQILALLIDKGDAGMRLSEVAKHLAVTAATASDAVTSLVEKGLVQKTRSPQDRRAIAITLTTQGQQTATQTASWSDFLLNTVNELSEEEQVIFLRGLIKMIRKLQQQGQISVARMCVTCQFFQPNRYPRSDRPHHCALVNAPFGDRHLRLNCAEHVAADPEIAKQNWNFYLSK</sequence>
<dbReference type="GO" id="GO:0003700">
    <property type="term" value="F:DNA-binding transcription factor activity"/>
    <property type="evidence" value="ECO:0007669"/>
    <property type="project" value="InterPro"/>
</dbReference>
<dbReference type="GO" id="GO:0006950">
    <property type="term" value="P:response to stress"/>
    <property type="evidence" value="ECO:0007669"/>
    <property type="project" value="TreeGrafter"/>
</dbReference>
<dbReference type="PANTHER" id="PTHR33164:SF43">
    <property type="entry name" value="HTH-TYPE TRANSCRIPTIONAL REPRESSOR YETL"/>
    <property type="match status" value="1"/>
</dbReference>
<dbReference type="InterPro" id="IPR023187">
    <property type="entry name" value="Tscrpt_reg_MarR-type_CS"/>
</dbReference>
<evidence type="ECO:0000256" key="2">
    <source>
        <dbReference type="ARBA" id="ARBA00023125"/>
    </source>
</evidence>
<dbReference type="GO" id="GO:0003677">
    <property type="term" value="F:DNA binding"/>
    <property type="evidence" value="ECO:0007669"/>
    <property type="project" value="UniProtKB-KW"/>
</dbReference>
<gene>
    <name evidence="6" type="ORF">DSM107010_63660</name>
</gene>
<reference evidence="6 7" key="1">
    <citation type="journal article" date="2019" name="Genome Biol. Evol.">
        <title>Day and night: Metabolic profiles and evolutionary relationships of six axenic non-marine cyanobacteria.</title>
        <authorList>
            <person name="Will S.E."/>
            <person name="Henke P."/>
            <person name="Boedeker C."/>
            <person name="Huang S."/>
            <person name="Brinkmann H."/>
            <person name="Rohde M."/>
            <person name="Jarek M."/>
            <person name="Friedl T."/>
            <person name="Seufert S."/>
            <person name="Schumacher M."/>
            <person name="Overmann J."/>
            <person name="Neumann-Schaal M."/>
            <person name="Petersen J."/>
        </authorList>
    </citation>
    <scope>NUCLEOTIDE SEQUENCE [LARGE SCALE GENOMIC DNA]</scope>
    <source>
        <strain evidence="6 7">SAG 39.79</strain>
    </source>
</reference>
<keyword evidence="2" id="KW-0238">DNA-binding</keyword>
<evidence type="ECO:0000256" key="1">
    <source>
        <dbReference type="ARBA" id="ARBA00023015"/>
    </source>
</evidence>
<proteinExistence type="predicted"/>
<evidence type="ECO:0000313" key="6">
    <source>
        <dbReference type="EMBL" id="RUT01988.1"/>
    </source>
</evidence>
<dbReference type="CDD" id="cd00090">
    <property type="entry name" value="HTH_ARSR"/>
    <property type="match status" value="1"/>
</dbReference>
<dbReference type="AlphaFoldDB" id="A0AB37U9W2"/>
<dbReference type="RefSeq" id="WP_127024981.1">
    <property type="nucleotide sequence ID" value="NZ_JAVKZF010000004.1"/>
</dbReference>
<dbReference type="InterPro" id="IPR011991">
    <property type="entry name" value="ArsR-like_HTH"/>
</dbReference>
<name>A0AB37U9W2_9CYAN</name>
<keyword evidence="1" id="KW-0805">Transcription regulation</keyword>
<dbReference type="PROSITE" id="PS50995">
    <property type="entry name" value="HTH_MARR_2"/>
    <property type="match status" value="1"/>
</dbReference>
<dbReference type="InterPro" id="IPR000835">
    <property type="entry name" value="HTH_MarR-typ"/>
</dbReference>
<feature type="compositionally biased region" description="Basic and acidic residues" evidence="4">
    <location>
        <begin position="1"/>
        <end position="10"/>
    </location>
</feature>
<comment type="caution">
    <text evidence="6">The sequence shown here is derived from an EMBL/GenBank/DDBJ whole genome shotgun (WGS) entry which is preliminary data.</text>
</comment>
<feature type="domain" description="HTH marR-type" evidence="5">
    <location>
        <begin position="35"/>
        <end position="169"/>
    </location>
</feature>
<evidence type="ECO:0000256" key="3">
    <source>
        <dbReference type="ARBA" id="ARBA00023163"/>
    </source>
</evidence>
<keyword evidence="3" id="KW-0804">Transcription</keyword>
<dbReference type="Proteomes" id="UP000282574">
    <property type="component" value="Unassembled WGS sequence"/>
</dbReference>
<dbReference type="InterPro" id="IPR039422">
    <property type="entry name" value="MarR/SlyA-like"/>
</dbReference>
<evidence type="ECO:0000313" key="7">
    <source>
        <dbReference type="Proteomes" id="UP000282574"/>
    </source>
</evidence>
<dbReference type="SMART" id="SM00347">
    <property type="entry name" value="HTH_MARR"/>
    <property type="match status" value="1"/>
</dbReference>
<dbReference type="Gene3D" id="1.10.10.10">
    <property type="entry name" value="Winged helix-like DNA-binding domain superfamily/Winged helix DNA-binding domain"/>
    <property type="match status" value="1"/>
</dbReference>
<dbReference type="InterPro" id="IPR036388">
    <property type="entry name" value="WH-like_DNA-bd_sf"/>
</dbReference>
<dbReference type="Pfam" id="PF12802">
    <property type="entry name" value="MarR_2"/>
    <property type="match status" value="1"/>
</dbReference>
<dbReference type="SUPFAM" id="SSF46785">
    <property type="entry name" value="Winged helix' DNA-binding domain"/>
    <property type="match status" value="1"/>
</dbReference>
<protein>
    <submittedName>
        <fullName evidence="6">MarR family transcriptional regulator</fullName>
    </submittedName>
</protein>
<keyword evidence="7" id="KW-1185">Reference proteome</keyword>
<organism evidence="6 7">
    <name type="scientific">Chroococcidiopsis cubana SAG 39.79</name>
    <dbReference type="NCBI Taxonomy" id="388085"/>
    <lineage>
        <taxon>Bacteria</taxon>
        <taxon>Bacillati</taxon>
        <taxon>Cyanobacteriota</taxon>
        <taxon>Cyanophyceae</taxon>
        <taxon>Chroococcidiopsidales</taxon>
        <taxon>Chroococcidiopsidaceae</taxon>
        <taxon>Chroococcidiopsis</taxon>
    </lineage>
</organism>
<dbReference type="EMBL" id="RSCK01000115">
    <property type="protein sequence ID" value="RUT01988.1"/>
    <property type="molecule type" value="Genomic_DNA"/>
</dbReference>
<dbReference type="PRINTS" id="PR00598">
    <property type="entry name" value="HTHMARR"/>
</dbReference>
<evidence type="ECO:0000259" key="5">
    <source>
        <dbReference type="PROSITE" id="PS50995"/>
    </source>
</evidence>
<evidence type="ECO:0000256" key="4">
    <source>
        <dbReference type="SAM" id="MobiDB-lite"/>
    </source>
</evidence>
<accession>A0AB37U9W2</accession>